<dbReference type="InterPro" id="IPR002931">
    <property type="entry name" value="Transglutaminase-like"/>
</dbReference>
<accession>A0A1H7M8G1</accession>
<reference evidence="3" key="1">
    <citation type="submission" date="2016-10" db="EMBL/GenBank/DDBJ databases">
        <authorList>
            <person name="Varghese N."/>
            <person name="Submissions S."/>
        </authorList>
    </citation>
    <scope>NUCLEOTIDE SEQUENCE [LARGE SCALE GENOMIC DNA]</scope>
    <source>
        <strain evidence="3">LMG 26383,CCUG 61248,R- 45681</strain>
    </source>
</reference>
<name>A0A1H7M8G1_9HYPH</name>
<dbReference type="STRING" id="1036779.SAMN04515666_102767"/>
<dbReference type="InterPro" id="IPR038765">
    <property type="entry name" value="Papain-like_cys_pep_sf"/>
</dbReference>
<dbReference type="AlphaFoldDB" id="A0A1H7M8G1"/>
<dbReference type="Gene3D" id="2.60.40.2250">
    <property type="match status" value="1"/>
</dbReference>
<proteinExistence type="predicted"/>
<evidence type="ECO:0000313" key="2">
    <source>
        <dbReference type="EMBL" id="SEL07620.1"/>
    </source>
</evidence>
<dbReference type="Pfam" id="PF01841">
    <property type="entry name" value="Transglut_core"/>
    <property type="match status" value="1"/>
</dbReference>
<dbReference type="PANTHER" id="PTHR33490:SF12">
    <property type="entry name" value="BLL5557 PROTEIN"/>
    <property type="match status" value="1"/>
</dbReference>
<dbReference type="RefSeq" id="WP_091832120.1">
    <property type="nucleotide sequence ID" value="NZ_FOAN01000002.1"/>
</dbReference>
<keyword evidence="2" id="KW-0645">Protease</keyword>
<evidence type="ECO:0000259" key="1">
    <source>
        <dbReference type="SMART" id="SM00460"/>
    </source>
</evidence>
<organism evidence="2 3">
    <name type="scientific">Bosea lupini</name>
    <dbReference type="NCBI Taxonomy" id="1036779"/>
    <lineage>
        <taxon>Bacteria</taxon>
        <taxon>Pseudomonadati</taxon>
        <taxon>Pseudomonadota</taxon>
        <taxon>Alphaproteobacteria</taxon>
        <taxon>Hyphomicrobiales</taxon>
        <taxon>Boseaceae</taxon>
        <taxon>Bosea</taxon>
    </lineage>
</organism>
<protein>
    <submittedName>
        <fullName evidence="2">Transglutaminase-like enzyme, putative cysteine protease</fullName>
    </submittedName>
</protein>
<dbReference type="EMBL" id="FOAN01000002">
    <property type="protein sequence ID" value="SEL07620.1"/>
    <property type="molecule type" value="Genomic_DNA"/>
</dbReference>
<evidence type="ECO:0000313" key="3">
    <source>
        <dbReference type="Proteomes" id="UP000199664"/>
    </source>
</evidence>
<gene>
    <name evidence="2" type="ORF">SAMN04515666_102767</name>
</gene>
<dbReference type="GO" id="GO:0006508">
    <property type="term" value="P:proteolysis"/>
    <property type="evidence" value="ECO:0007669"/>
    <property type="project" value="UniProtKB-KW"/>
</dbReference>
<dbReference type="GO" id="GO:0008233">
    <property type="term" value="F:peptidase activity"/>
    <property type="evidence" value="ECO:0007669"/>
    <property type="project" value="UniProtKB-KW"/>
</dbReference>
<dbReference type="OrthoDB" id="5438043at2"/>
<dbReference type="SMART" id="SM00460">
    <property type="entry name" value="TGc"/>
    <property type="match status" value="1"/>
</dbReference>
<feature type="domain" description="Transglutaminase-like" evidence="1">
    <location>
        <begin position="167"/>
        <end position="233"/>
    </location>
</feature>
<keyword evidence="3" id="KW-1185">Reference proteome</keyword>
<keyword evidence="2" id="KW-0378">Hydrolase</keyword>
<dbReference type="PANTHER" id="PTHR33490">
    <property type="entry name" value="BLR5614 PROTEIN-RELATED"/>
    <property type="match status" value="1"/>
</dbReference>
<dbReference type="SUPFAM" id="SSF54001">
    <property type="entry name" value="Cysteine proteinases"/>
    <property type="match status" value="1"/>
</dbReference>
<dbReference type="Proteomes" id="UP000199664">
    <property type="component" value="Unassembled WGS sequence"/>
</dbReference>
<sequence>MHIRYGYRIELVCEQPSALLTLLDVHPSRRHDLIHPDEMRATSLRGPGRSIEISQHIDAFGNICRRLVAPAGGVLLACEGLVYDDGEPDRIDLSARQAQPAELPDEVLPYLLGSRYCETDRLADTAWNLFGQVEPGWARVQAVTQFVHNHITFGYAFARNTRTAAEAFNERIGVCRDFAHLAIALCRCLNIPARYCNGYLGDIGVPPDPAPMDFNAWFEVWLGGRWHTFDARHNERRIGRIVIARGRDATDVPMLTSFGPHWLQRFEVITEEVDEESLRNMARLVPARRDVHIAA</sequence>
<dbReference type="Gene3D" id="3.10.620.30">
    <property type="match status" value="1"/>
</dbReference>